<keyword evidence="2" id="KW-1185">Reference proteome</keyword>
<dbReference type="RefSeq" id="WP_204683109.1">
    <property type="nucleotide sequence ID" value="NZ_BSNR01000004.1"/>
</dbReference>
<dbReference type="Proteomes" id="UP001430149">
    <property type="component" value="Unassembled WGS sequence"/>
</dbReference>
<organism evidence="1 2">
    <name type="scientific">Dyella flava</name>
    <dbReference type="NCBI Taxonomy" id="1920170"/>
    <lineage>
        <taxon>Bacteria</taxon>
        <taxon>Pseudomonadati</taxon>
        <taxon>Pseudomonadota</taxon>
        <taxon>Gammaproteobacteria</taxon>
        <taxon>Lysobacterales</taxon>
        <taxon>Rhodanobacteraceae</taxon>
        <taxon>Dyella</taxon>
    </lineage>
</organism>
<proteinExistence type="predicted"/>
<reference evidence="1" key="1">
    <citation type="submission" date="2020-10" db="EMBL/GenBank/DDBJ databases">
        <title>Phylogeny of dyella-like bacteria.</title>
        <authorList>
            <person name="Fu J."/>
        </authorList>
    </citation>
    <scope>NUCLEOTIDE SEQUENCE</scope>
    <source>
        <strain evidence="1">DHOC52</strain>
    </source>
</reference>
<sequence>MSTIGQTIQAVDVIPYFKREPAKKQLKSTSRLAASMVVDGTIASDMQR</sequence>
<gene>
    <name evidence="1" type="ORF">ISP19_14410</name>
</gene>
<dbReference type="EMBL" id="JADIKE010000037">
    <property type="protein sequence ID" value="MBM7126571.1"/>
    <property type="molecule type" value="Genomic_DNA"/>
</dbReference>
<accession>A0ABS2K5X4</accession>
<protein>
    <submittedName>
        <fullName evidence="1">Uncharacterized protein</fullName>
    </submittedName>
</protein>
<evidence type="ECO:0000313" key="2">
    <source>
        <dbReference type="Proteomes" id="UP001430149"/>
    </source>
</evidence>
<evidence type="ECO:0000313" key="1">
    <source>
        <dbReference type="EMBL" id="MBM7126571.1"/>
    </source>
</evidence>
<comment type="caution">
    <text evidence="1">The sequence shown here is derived from an EMBL/GenBank/DDBJ whole genome shotgun (WGS) entry which is preliminary data.</text>
</comment>
<name>A0ABS2K5X4_9GAMM</name>